<dbReference type="Proteomes" id="UP001220964">
    <property type="component" value="Unassembled WGS sequence"/>
</dbReference>
<keyword evidence="1" id="KW-0808">Transferase</keyword>
<keyword evidence="2" id="KW-1185">Reference proteome</keyword>
<name>A0AAE3NU54_9RHOB</name>
<dbReference type="AlphaFoldDB" id="A0AAE3NU54"/>
<dbReference type="InterPro" id="IPR029044">
    <property type="entry name" value="Nucleotide-diphossugar_trans"/>
</dbReference>
<dbReference type="GO" id="GO:0016740">
    <property type="term" value="F:transferase activity"/>
    <property type="evidence" value="ECO:0007669"/>
    <property type="project" value="UniProtKB-KW"/>
</dbReference>
<organism evidence="1 2">
    <name type="scientific">Psychromarinibacter sediminicola</name>
    <dbReference type="NCBI Taxonomy" id="3033385"/>
    <lineage>
        <taxon>Bacteria</taxon>
        <taxon>Pseudomonadati</taxon>
        <taxon>Pseudomonadota</taxon>
        <taxon>Alphaproteobacteria</taxon>
        <taxon>Rhodobacterales</taxon>
        <taxon>Paracoccaceae</taxon>
        <taxon>Psychromarinibacter</taxon>
    </lineage>
</organism>
<protein>
    <submittedName>
        <fullName evidence="1">Family 2 glycosyl transferase</fullName>
    </submittedName>
</protein>
<proteinExistence type="predicted"/>
<evidence type="ECO:0000313" key="2">
    <source>
        <dbReference type="Proteomes" id="UP001220964"/>
    </source>
</evidence>
<gene>
    <name evidence="1" type="ORF">P1J78_15250</name>
</gene>
<dbReference type="CDD" id="cd00761">
    <property type="entry name" value="Glyco_tranf_GTA_type"/>
    <property type="match status" value="1"/>
</dbReference>
<dbReference type="RefSeq" id="WP_275568233.1">
    <property type="nucleotide sequence ID" value="NZ_JARGYC010000041.1"/>
</dbReference>
<dbReference type="Gene3D" id="3.90.550.10">
    <property type="entry name" value="Spore Coat Polysaccharide Biosynthesis Protein SpsA, Chain A"/>
    <property type="match status" value="1"/>
</dbReference>
<dbReference type="SUPFAM" id="SSF53448">
    <property type="entry name" value="Nucleotide-diphospho-sugar transferases"/>
    <property type="match status" value="1"/>
</dbReference>
<sequence length="308" mass="34033">MSSASARIAVLVASKGRSDILRDMIPWLNAQTLLPVSVTLAVTEPADADFDLAALLDPRIASEVILSPPGSCRQRNAALDRVGPDIDYVVFWDDDFFPSRHALAALAEGFARFPDVDGITGDLIADGIGTPGIPQAEARRLLDDWDAARRDGARPAPRITGDTFGLYGCNMAYRRARVATLRFDERLPLYGWQEDVDFARQLPGRRVEMTEFTGVHLGTKSGRETSGERLGYSQVVNPYYLWRKGTLSAGFSARLVLRNLLANAARSLKPEPWVDRKGRLRGNWIGLRAVLVGRANPEHILNWPRAAR</sequence>
<accession>A0AAE3NU54</accession>
<dbReference type="EMBL" id="JARGYC010000041">
    <property type="protein sequence ID" value="MDF0602096.1"/>
    <property type="molecule type" value="Genomic_DNA"/>
</dbReference>
<comment type="caution">
    <text evidence="1">The sequence shown here is derived from an EMBL/GenBank/DDBJ whole genome shotgun (WGS) entry which is preliminary data.</text>
</comment>
<evidence type="ECO:0000313" key="1">
    <source>
        <dbReference type="EMBL" id="MDF0602096.1"/>
    </source>
</evidence>
<reference evidence="1" key="1">
    <citation type="submission" date="2023-03" db="EMBL/GenBank/DDBJ databases">
        <title>Multiphase analysis and comparison of six strains from genera Psychromarinibacter, Lutimaribacter, and Maritimibacter, including a novel species: Psychromarinibacter sediminicola sp. nov.</title>
        <authorList>
            <person name="Wang Y.-H."/>
            <person name="Ye M.-Q."/>
            <person name="Du Z.-J."/>
        </authorList>
    </citation>
    <scope>NUCLEOTIDE SEQUENCE</scope>
    <source>
        <strain evidence="1">C21-152</strain>
    </source>
</reference>